<dbReference type="SUPFAM" id="SSF47336">
    <property type="entry name" value="ACP-like"/>
    <property type="match status" value="2"/>
</dbReference>
<dbReference type="Gene3D" id="3.40.366.10">
    <property type="entry name" value="Malonyl-Coenzyme A Acyl Carrier Protein, domain 2"/>
    <property type="match status" value="2"/>
</dbReference>
<feature type="domain" description="Carrier" evidence="6">
    <location>
        <begin position="1725"/>
        <end position="1799"/>
    </location>
</feature>
<evidence type="ECO:0000256" key="5">
    <source>
        <dbReference type="SAM" id="MobiDB-lite"/>
    </source>
</evidence>
<dbReference type="Pfam" id="PF00698">
    <property type="entry name" value="Acyl_transf_1"/>
    <property type="match status" value="1"/>
</dbReference>
<evidence type="ECO:0000259" key="7">
    <source>
        <dbReference type="PROSITE" id="PS52004"/>
    </source>
</evidence>
<dbReference type="InterPro" id="IPR016035">
    <property type="entry name" value="Acyl_Trfase/lysoPLipase"/>
</dbReference>
<dbReference type="SUPFAM" id="SSF55048">
    <property type="entry name" value="Probable ACP-binding domain of malonyl-CoA ACP transacylase"/>
    <property type="match status" value="1"/>
</dbReference>
<dbReference type="OrthoDB" id="329835at2759"/>
<keyword evidence="10" id="KW-1185">Reference proteome</keyword>
<dbReference type="InterPro" id="IPR030918">
    <property type="entry name" value="PT_fungal_PKS"/>
</dbReference>
<dbReference type="PROSITE" id="PS52019">
    <property type="entry name" value="PKS_MFAS_DH"/>
    <property type="match status" value="1"/>
</dbReference>
<dbReference type="PANTHER" id="PTHR43775">
    <property type="entry name" value="FATTY ACID SYNTHASE"/>
    <property type="match status" value="1"/>
</dbReference>
<feature type="region of interest" description="N-terminal hotdog fold" evidence="4">
    <location>
        <begin position="1272"/>
        <end position="1403"/>
    </location>
</feature>
<dbReference type="Gene3D" id="3.40.47.10">
    <property type="match status" value="1"/>
</dbReference>
<feature type="domain" description="PKS/mFAS DH" evidence="8">
    <location>
        <begin position="1272"/>
        <end position="1577"/>
    </location>
</feature>
<dbReference type="EMBL" id="MU004241">
    <property type="protein sequence ID" value="KAF2664950.1"/>
    <property type="molecule type" value="Genomic_DNA"/>
</dbReference>
<dbReference type="Pfam" id="PF16073">
    <property type="entry name" value="SAT"/>
    <property type="match status" value="1"/>
</dbReference>
<feature type="region of interest" description="Disordered" evidence="5">
    <location>
        <begin position="1683"/>
        <end position="1714"/>
    </location>
</feature>
<dbReference type="InterPro" id="IPR001227">
    <property type="entry name" value="Ac_transferase_dom_sf"/>
</dbReference>
<feature type="active site" description="Proton acceptor; for dehydratase activity" evidence="4">
    <location>
        <position position="1304"/>
    </location>
</feature>
<dbReference type="PANTHER" id="PTHR43775:SF37">
    <property type="entry name" value="SI:DKEY-61P9.11"/>
    <property type="match status" value="1"/>
</dbReference>
<dbReference type="Pfam" id="PF02801">
    <property type="entry name" value="Ketoacyl-synt_C"/>
    <property type="match status" value="1"/>
</dbReference>
<protein>
    <submittedName>
        <fullName evidence="9">Polyketide synthase 1</fullName>
    </submittedName>
</protein>
<dbReference type="InterPro" id="IPR016039">
    <property type="entry name" value="Thiolase-like"/>
</dbReference>
<dbReference type="InterPro" id="IPR014043">
    <property type="entry name" value="Acyl_transferase_dom"/>
</dbReference>
<dbReference type="PROSITE" id="PS52004">
    <property type="entry name" value="KS3_2"/>
    <property type="match status" value="1"/>
</dbReference>
<dbReference type="InterPro" id="IPR036736">
    <property type="entry name" value="ACP-like_sf"/>
</dbReference>
<dbReference type="Pfam" id="PF14765">
    <property type="entry name" value="PS-DH"/>
    <property type="match status" value="1"/>
</dbReference>
<evidence type="ECO:0000259" key="6">
    <source>
        <dbReference type="PROSITE" id="PS50075"/>
    </source>
</evidence>
<dbReference type="GO" id="GO:0004312">
    <property type="term" value="F:fatty acid synthase activity"/>
    <property type="evidence" value="ECO:0007669"/>
    <property type="project" value="TreeGrafter"/>
</dbReference>
<evidence type="ECO:0000256" key="2">
    <source>
        <dbReference type="ARBA" id="ARBA00022553"/>
    </source>
</evidence>
<dbReference type="SUPFAM" id="SSF53901">
    <property type="entry name" value="Thiolase-like"/>
    <property type="match status" value="1"/>
</dbReference>
<feature type="compositionally biased region" description="Low complexity" evidence="5">
    <location>
        <begin position="1683"/>
        <end position="1705"/>
    </location>
</feature>
<dbReference type="PROSITE" id="PS50075">
    <property type="entry name" value="CARRIER"/>
    <property type="match status" value="2"/>
</dbReference>
<dbReference type="GO" id="GO:0044550">
    <property type="term" value="P:secondary metabolite biosynthetic process"/>
    <property type="evidence" value="ECO:0007669"/>
    <property type="project" value="TreeGrafter"/>
</dbReference>
<dbReference type="PROSITE" id="PS00012">
    <property type="entry name" value="PHOSPHOPANTETHEINE"/>
    <property type="match status" value="1"/>
</dbReference>
<dbReference type="InterPro" id="IPR001031">
    <property type="entry name" value="Thioesterase"/>
</dbReference>
<dbReference type="GO" id="GO:0004315">
    <property type="term" value="F:3-oxoacyl-[acyl-carrier-protein] synthase activity"/>
    <property type="evidence" value="ECO:0007669"/>
    <property type="project" value="InterPro"/>
</dbReference>
<dbReference type="InterPro" id="IPR014031">
    <property type="entry name" value="Ketoacyl_synth_C"/>
</dbReference>
<evidence type="ECO:0000259" key="8">
    <source>
        <dbReference type="PROSITE" id="PS52019"/>
    </source>
</evidence>
<dbReference type="InterPro" id="IPR014030">
    <property type="entry name" value="Ketoacyl_synth_N"/>
</dbReference>
<dbReference type="Pfam" id="PF00550">
    <property type="entry name" value="PP-binding"/>
    <property type="match status" value="2"/>
</dbReference>
<dbReference type="Pfam" id="PF00975">
    <property type="entry name" value="Thioesterase"/>
    <property type="match status" value="1"/>
</dbReference>
<dbReference type="SUPFAM" id="SSF53474">
    <property type="entry name" value="alpha/beta-Hydrolases"/>
    <property type="match status" value="1"/>
</dbReference>
<dbReference type="InterPro" id="IPR018201">
    <property type="entry name" value="Ketoacyl_synth_AS"/>
</dbReference>
<dbReference type="InterPro" id="IPR049551">
    <property type="entry name" value="PKS_DH_C"/>
</dbReference>
<dbReference type="NCBIfam" id="TIGR04532">
    <property type="entry name" value="PT_fungal_PKS"/>
    <property type="match status" value="1"/>
</dbReference>
<dbReference type="GO" id="GO:0031177">
    <property type="term" value="F:phosphopantetheine binding"/>
    <property type="evidence" value="ECO:0007669"/>
    <property type="project" value="InterPro"/>
</dbReference>
<feature type="active site" description="Proton donor; for dehydratase activity" evidence="4">
    <location>
        <position position="1490"/>
    </location>
</feature>
<keyword evidence="3" id="KW-0808">Transferase</keyword>
<dbReference type="SMART" id="SM00823">
    <property type="entry name" value="PKS_PP"/>
    <property type="match status" value="2"/>
</dbReference>
<dbReference type="InterPro" id="IPR016036">
    <property type="entry name" value="Malonyl_transacylase_ACP-bd"/>
</dbReference>
<feature type="domain" description="Ketosynthase family 3 (KS3)" evidence="7">
    <location>
        <begin position="364"/>
        <end position="791"/>
    </location>
</feature>
<dbReference type="Gene3D" id="1.10.1200.10">
    <property type="entry name" value="ACP-like"/>
    <property type="match status" value="2"/>
</dbReference>
<dbReference type="InterPro" id="IPR020806">
    <property type="entry name" value="PKS_PP-bd"/>
</dbReference>
<evidence type="ECO:0000256" key="1">
    <source>
        <dbReference type="ARBA" id="ARBA00022450"/>
    </source>
</evidence>
<dbReference type="InterPro" id="IPR050091">
    <property type="entry name" value="PKS_NRPS_Biosynth_Enz"/>
</dbReference>
<dbReference type="InterPro" id="IPR042104">
    <property type="entry name" value="PKS_dehydratase_sf"/>
</dbReference>
<dbReference type="Gene3D" id="3.30.70.3290">
    <property type="match status" value="1"/>
</dbReference>
<proteinExistence type="predicted"/>
<evidence type="ECO:0000256" key="3">
    <source>
        <dbReference type="ARBA" id="ARBA00022679"/>
    </source>
</evidence>
<keyword evidence="1" id="KW-0596">Phosphopantetheine</keyword>
<dbReference type="Gene3D" id="3.40.50.1820">
    <property type="entry name" value="alpha/beta hydrolase"/>
    <property type="match status" value="1"/>
</dbReference>
<reference evidence="9" key="1">
    <citation type="journal article" date="2020" name="Stud. Mycol.">
        <title>101 Dothideomycetes genomes: a test case for predicting lifestyles and emergence of pathogens.</title>
        <authorList>
            <person name="Haridas S."/>
            <person name="Albert R."/>
            <person name="Binder M."/>
            <person name="Bloem J."/>
            <person name="Labutti K."/>
            <person name="Salamov A."/>
            <person name="Andreopoulos B."/>
            <person name="Baker S."/>
            <person name="Barry K."/>
            <person name="Bills G."/>
            <person name="Bluhm B."/>
            <person name="Cannon C."/>
            <person name="Castanera R."/>
            <person name="Culley D."/>
            <person name="Daum C."/>
            <person name="Ezra D."/>
            <person name="Gonzalez J."/>
            <person name="Henrissat B."/>
            <person name="Kuo A."/>
            <person name="Liang C."/>
            <person name="Lipzen A."/>
            <person name="Lutzoni F."/>
            <person name="Magnuson J."/>
            <person name="Mondo S."/>
            <person name="Nolan M."/>
            <person name="Ohm R."/>
            <person name="Pangilinan J."/>
            <person name="Park H.-J."/>
            <person name="Ramirez L."/>
            <person name="Alfaro M."/>
            <person name="Sun H."/>
            <person name="Tritt A."/>
            <person name="Yoshinaga Y."/>
            <person name="Zwiers L.-H."/>
            <person name="Turgeon B."/>
            <person name="Goodwin S."/>
            <person name="Spatafora J."/>
            <person name="Crous P."/>
            <person name="Grigoriev I."/>
        </authorList>
    </citation>
    <scope>NUCLEOTIDE SEQUENCE</scope>
    <source>
        <strain evidence="9">CBS 115976</strain>
    </source>
</reference>
<evidence type="ECO:0000313" key="9">
    <source>
        <dbReference type="EMBL" id="KAF2664950.1"/>
    </source>
</evidence>
<organism evidence="9 10">
    <name type="scientific">Microthyrium microscopicum</name>
    <dbReference type="NCBI Taxonomy" id="703497"/>
    <lineage>
        <taxon>Eukaryota</taxon>
        <taxon>Fungi</taxon>
        <taxon>Dikarya</taxon>
        <taxon>Ascomycota</taxon>
        <taxon>Pezizomycotina</taxon>
        <taxon>Dothideomycetes</taxon>
        <taxon>Dothideomycetes incertae sedis</taxon>
        <taxon>Microthyriales</taxon>
        <taxon>Microthyriaceae</taxon>
        <taxon>Microthyrium</taxon>
    </lineage>
</organism>
<dbReference type="Pfam" id="PF00109">
    <property type="entry name" value="ketoacyl-synt"/>
    <property type="match status" value="1"/>
</dbReference>
<keyword evidence="2" id="KW-0597">Phosphoprotein</keyword>
<dbReference type="CDD" id="cd00833">
    <property type="entry name" value="PKS"/>
    <property type="match status" value="1"/>
</dbReference>
<evidence type="ECO:0000256" key="4">
    <source>
        <dbReference type="PROSITE-ProRule" id="PRU01363"/>
    </source>
</evidence>
<dbReference type="SMART" id="SM00827">
    <property type="entry name" value="PKS_AT"/>
    <property type="match status" value="1"/>
</dbReference>
<gene>
    <name evidence="9" type="ORF">BT63DRAFT_443267</name>
</gene>
<feature type="domain" description="Carrier" evidence="6">
    <location>
        <begin position="1610"/>
        <end position="1687"/>
    </location>
</feature>
<dbReference type="PROSITE" id="PS00606">
    <property type="entry name" value="KS3_1"/>
    <property type="match status" value="1"/>
</dbReference>
<dbReference type="InterPro" id="IPR006162">
    <property type="entry name" value="Ppantetheine_attach_site"/>
</dbReference>
<dbReference type="InterPro" id="IPR020841">
    <property type="entry name" value="PKS_Beta-ketoAc_synthase_dom"/>
</dbReference>
<dbReference type="GO" id="GO:0006633">
    <property type="term" value="P:fatty acid biosynthetic process"/>
    <property type="evidence" value="ECO:0007669"/>
    <property type="project" value="InterPro"/>
</dbReference>
<dbReference type="Proteomes" id="UP000799302">
    <property type="component" value="Unassembled WGS sequence"/>
</dbReference>
<evidence type="ECO:0000313" key="10">
    <source>
        <dbReference type="Proteomes" id="UP000799302"/>
    </source>
</evidence>
<accession>A0A6A6TZ28</accession>
<feature type="region of interest" description="C-terminal hotdog fold" evidence="4">
    <location>
        <begin position="1430"/>
        <end position="1577"/>
    </location>
</feature>
<dbReference type="SUPFAM" id="SSF52151">
    <property type="entry name" value="FabD/lysophospholipase-like"/>
    <property type="match status" value="1"/>
</dbReference>
<dbReference type="SMART" id="SM00825">
    <property type="entry name" value="PKS_KS"/>
    <property type="match status" value="1"/>
</dbReference>
<dbReference type="InterPro" id="IPR029058">
    <property type="entry name" value="AB_hydrolase_fold"/>
</dbReference>
<dbReference type="InterPro" id="IPR009081">
    <property type="entry name" value="PP-bd_ACP"/>
</dbReference>
<sequence>MDKMSHSNLLLLFGDQNFDIATSLLDLLSSHSKSRSLKLFINGLHDILRQEVPKLSSKEQSWLLDYTCLKTLASQFSKDVERYAALQMFLTCVTQLGHYIILVEDDPELLDSKSSFEIVAICTGALSAAAASLAKSVQELLDVSIAISAIALRLGVAMQRRAENLEATPGSWAFTASNINEDELMNLLAIYNNDLPPHRTLFLSSRARQTFTISGPPSSVQPFRQKLTHQGIKTLELPISAPYHASHLTGPNVENILEPLATFENCSSHSDLISAGSESWYARETAHNLMTGIIDEILYKELNWSNLLTSLVSKVSGASVTLKVIGATNCSSYVLKELTANGIDVASLPASQIKSSLSNNEPNAGDIAIVGMAGRFPGAETLQSFWKVLVDGKDLHRQIPKDRFDVKTHFDPAGNLQNSTLTPYGVFIDEPGLFDVRMFNMSPREAAQTDPMQRMLLLTTYEALEMSGYSLGRTPSTSSARIGSFFGQTSDDWREVNSSQNVDTFFITGGIRAFGPGRLNYHFNWDGPSYSIDTACSSSAASIQLACSALLAREIDTAVAGGANILTASDLFAGLSRGGFLSKTGGCKTFDDAADGYCRGDAVGTIVLKRLDDAIADNDNVLAVIKAIATNHSSQAVSITHPDSKTQQKLFHTVLQKSDLTPGDIDVVELHGTGTQAGDYTEFSSVMGVFGSRPSNQPIYVGSVKPNLGHGEAASGVTSLMKSILMLRHNIIPPHVGIKGRMNRRLPPLETTPVRLAMEPTAWPRNAINKRRILINNFDAAGGNTSIVIEDPPTRTIEVSDPRSHHVVAISGRTLVSFEQNRARLLQFMRTSNVSLASLAYTTTARRQHHVFKRAYSCSSIQNLISLLEADEVAKNPPSRISKPPKASFVFTGQGSHYTGMGKQLYNTNCLCKQWFLEYNSMCVQQGFLPFLELITGDLHAENATPSQTQLAIVSFELVMLKLWDSWGVKPDVVIGHSLGEYAALVASGVLSVCDMLYLVGKRAQLMENNCTPGTHTMLAVKMAASDITSTLHESGLDSCEVTCINGPQSTVVSGQKQEIITLQNNFSSRGVKTMPLNVPYAFHSEQMDTVLDEYREVAGSVHYSTPIVPIASPLMGTIVKDDGTVNANYLVSQCRKPVDYVRALKKLQSDPITSGPNVWIELGPKSICLGMIKSTLNCPTCDLIATVDQSDSEWATISSALARLYSAGFNINWNAVHKEYEAGLRLLELPSYSFDLKNYWIQYEGDWSISKGRTKTIVQSEPETNFTTSMHRVESEIIESTAMTVIFLTNFAEPNLRLAVEGHQVNKVGLCPSSLYADMAMTAASHVHAKIFPRKEVPGLDVADMEVTKPFVADLDAPEQIMKVTAHKESNSDVVHVSYTSLHDGESIDHAHCIVRYGDSKEWMSQWSRQKYLIQDRIMRLKDGDEDLIHQLHRRMVYKLFSALVTYSDRYRGISKAYLNSAMFEAAASVRFQTSGSEDKYFCSPYWIDSLLHLSGFVLNGSDSTADDAVYISHGWQSLRLPTKLDEDKTYTTYVRMQPVGSDTVMAGDVYIFDGDTIIGLCCGLKFHKIKKSIMAHLLPGNSPATTTRNIKSTKPTESTVVTAQKPIVVETGSFDLVLAMIAAEAEISTTDLDDNVEFVEVGIDSLLSLTITAKLREMTDKEIPGSLFVTHPTVGDLRGFLGDSLQSSSSDDSGGSESSFDQGPMSTGQTSTSDLVFVEGNSQLSPTLFRTVIANELGVSESSIQPDTEFVELGLDSLMSLVILSKLKNITGSAIDPELFVHNSTFGDLSNLYSKSEPAIGLGIKTPELFTPSSAVLVSPMTESLSCSSVFLQGHSTARNVMFLLPDGSGSAASYCGIPPVSGNLVIYGLNSPYLKHSNGFNQSIESIASCYVSEIRAQRPQGPYILGGWSVGGVYAYEVARQLVLGGETIAGLLLLDAPCSKRLPPMSLETIDLLTQHGIFSNEKTISPMVRQHFLSTIRALHDYVPKSMPKTGLNIPCVALWAREGVFEHSPDMQEKVSSDGINDWLLFSRHGPDSTGWDELLPNYKAIVVDGNHFTMMREPKVRNLGALVQDAMRSFV</sequence>
<dbReference type="InterPro" id="IPR049900">
    <property type="entry name" value="PKS_mFAS_DH"/>
</dbReference>
<name>A0A6A6TZ28_9PEZI</name>
<dbReference type="Gene3D" id="3.10.129.110">
    <property type="entry name" value="Polyketide synthase dehydratase"/>
    <property type="match status" value="1"/>
</dbReference>
<dbReference type="InterPro" id="IPR032088">
    <property type="entry name" value="SAT"/>
</dbReference>